<keyword evidence="3" id="KW-1185">Reference proteome</keyword>
<dbReference type="RefSeq" id="WP_307249485.1">
    <property type="nucleotide sequence ID" value="NZ_JAUSQZ010000001.1"/>
</dbReference>
<organism evidence="2 3">
    <name type="scientific">Kineosporia succinea</name>
    <dbReference type="NCBI Taxonomy" id="84632"/>
    <lineage>
        <taxon>Bacteria</taxon>
        <taxon>Bacillati</taxon>
        <taxon>Actinomycetota</taxon>
        <taxon>Actinomycetes</taxon>
        <taxon>Kineosporiales</taxon>
        <taxon>Kineosporiaceae</taxon>
        <taxon>Kineosporia</taxon>
    </lineage>
</organism>
<proteinExistence type="predicted"/>
<evidence type="ECO:0000256" key="1">
    <source>
        <dbReference type="SAM" id="Phobius"/>
    </source>
</evidence>
<feature type="transmembrane region" description="Helical" evidence="1">
    <location>
        <begin position="54"/>
        <end position="71"/>
    </location>
</feature>
<accession>A0ABT9PCH1</accession>
<comment type="caution">
    <text evidence="2">The sequence shown here is derived from an EMBL/GenBank/DDBJ whole genome shotgun (WGS) entry which is preliminary data.</text>
</comment>
<keyword evidence="1" id="KW-1133">Transmembrane helix</keyword>
<gene>
    <name evidence="2" type="ORF">J2S57_006162</name>
</gene>
<protein>
    <submittedName>
        <fullName evidence="2">Uncharacterized protein</fullName>
    </submittedName>
</protein>
<evidence type="ECO:0000313" key="2">
    <source>
        <dbReference type="EMBL" id="MDP9830413.1"/>
    </source>
</evidence>
<keyword evidence="1" id="KW-0472">Membrane</keyword>
<evidence type="ECO:0000313" key="3">
    <source>
        <dbReference type="Proteomes" id="UP001235712"/>
    </source>
</evidence>
<keyword evidence="1" id="KW-0812">Transmembrane</keyword>
<sequence length="77" mass="8258">MDVVVVVVVMLALVGGHLLLLARGPVWAGAVVPVVWVIACAVWIVGGGTPGPRQFYVAAFGLFFFVGAWLTRHQGRW</sequence>
<dbReference type="EMBL" id="JAUSQZ010000001">
    <property type="protein sequence ID" value="MDP9830413.1"/>
    <property type="molecule type" value="Genomic_DNA"/>
</dbReference>
<feature type="transmembrane region" description="Helical" evidence="1">
    <location>
        <begin position="29"/>
        <end position="48"/>
    </location>
</feature>
<dbReference type="Proteomes" id="UP001235712">
    <property type="component" value="Unassembled WGS sequence"/>
</dbReference>
<reference evidence="2 3" key="1">
    <citation type="submission" date="2023-07" db="EMBL/GenBank/DDBJ databases">
        <title>Sequencing the genomes of 1000 actinobacteria strains.</title>
        <authorList>
            <person name="Klenk H.-P."/>
        </authorList>
    </citation>
    <scope>NUCLEOTIDE SEQUENCE [LARGE SCALE GENOMIC DNA]</scope>
    <source>
        <strain evidence="2 3">DSM 44388</strain>
    </source>
</reference>
<name>A0ABT9PCH1_9ACTN</name>
<feature type="transmembrane region" description="Helical" evidence="1">
    <location>
        <begin position="6"/>
        <end position="22"/>
    </location>
</feature>